<dbReference type="GO" id="GO:0022857">
    <property type="term" value="F:transmembrane transporter activity"/>
    <property type="evidence" value="ECO:0007669"/>
    <property type="project" value="InterPro"/>
</dbReference>
<dbReference type="GO" id="GO:0016020">
    <property type="term" value="C:membrane"/>
    <property type="evidence" value="ECO:0007669"/>
    <property type="project" value="UniProtKB-SubCell"/>
</dbReference>
<organism evidence="4 5">
    <name type="scientific">Rhizodiscina lignyota</name>
    <dbReference type="NCBI Taxonomy" id="1504668"/>
    <lineage>
        <taxon>Eukaryota</taxon>
        <taxon>Fungi</taxon>
        <taxon>Dikarya</taxon>
        <taxon>Ascomycota</taxon>
        <taxon>Pezizomycotina</taxon>
        <taxon>Dothideomycetes</taxon>
        <taxon>Pleosporomycetidae</taxon>
        <taxon>Aulographales</taxon>
        <taxon>Rhizodiscinaceae</taxon>
        <taxon>Rhizodiscina</taxon>
    </lineage>
</organism>
<name>A0A9P4IV32_9PEZI</name>
<evidence type="ECO:0000313" key="4">
    <source>
        <dbReference type="EMBL" id="KAF2104972.1"/>
    </source>
</evidence>
<feature type="transmembrane region" description="Helical" evidence="3">
    <location>
        <begin position="353"/>
        <end position="369"/>
    </location>
</feature>
<sequence length="488" mass="54329">MSASERYARSSTLADSEFRDDISLKRLSGSTNSSNTDLSQLLLSEHEHDEHFPGLPPQDVGRGAWSFLLGIWLLEATLWGFPLAFGVFQSYYSSLPEFKNDKNIPTIGALTISLSYLGVPVTNAIALRYPHIQRYMIVFGWLGTLLSLILASFATEVWHLILTQGFMYGFMWVIGYGPFLLWIPDWFNKRRGLAFGIFFGASGISGLILPFILESSCHRFGFRNTLRCFVVFTIFFSGPGLFLVRPRTPVGHPEHHTFSSSPKASASEIPKPIPNKYAFLRNPYIYFFALAVFLQGLAFFLPPIFLPSFSTSLGLSHTTGDVLLAINSLAQVTGQMLLGHFSDKMHPHIPTTVATLFSGLAALLLWGPAKTFTPLAVFSGIWGFFAGSYSVLWYRAIGHLTHSHAELYTVYGWCSFERGLSMLLAGPIAAGLLGHEVVREEYGLGMFKNLVIFSVVTLLISTTTGFAFLFEWFVERRKGYVRAAVGEE</sequence>
<dbReference type="Proteomes" id="UP000799772">
    <property type="component" value="Unassembled WGS sequence"/>
</dbReference>
<proteinExistence type="inferred from homology"/>
<feature type="transmembrane region" description="Helical" evidence="3">
    <location>
        <begin position="224"/>
        <end position="244"/>
    </location>
</feature>
<keyword evidence="3" id="KW-0812">Transmembrane</keyword>
<comment type="caution">
    <text evidence="4">The sequence shown here is derived from an EMBL/GenBank/DDBJ whole genome shotgun (WGS) entry which is preliminary data.</text>
</comment>
<dbReference type="SUPFAM" id="SSF103473">
    <property type="entry name" value="MFS general substrate transporter"/>
    <property type="match status" value="1"/>
</dbReference>
<gene>
    <name evidence="4" type="ORF">NA57DRAFT_29764</name>
</gene>
<evidence type="ECO:0000256" key="2">
    <source>
        <dbReference type="ARBA" id="ARBA00006727"/>
    </source>
</evidence>
<dbReference type="EMBL" id="ML978121">
    <property type="protein sequence ID" value="KAF2104972.1"/>
    <property type="molecule type" value="Genomic_DNA"/>
</dbReference>
<dbReference type="Gene3D" id="1.20.1250.20">
    <property type="entry name" value="MFS general substrate transporter like domains"/>
    <property type="match status" value="1"/>
</dbReference>
<dbReference type="Pfam" id="PF07690">
    <property type="entry name" value="MFS_1"/>
    <property type="match status" value="1"/>
</dbReference>
<dbReference type="InterPro" id="IPR050327">
    <property type="entry name" value="Proton-linked_MCT"/>
</dbReference>
<keyword evidence="3" id="KW-0472">Membrane</keyword>
<feature type="transmembrane region" description="Helical" evidence="3">
    <location>
        <begin position="284"/>
        <end position="302"/>
    </location>
</feature>
<evidence type="ECO:0000256" key="3">
    <source>
        <dbReference type="SAM" id="Phobius"/>
    </source>
</evidence>
<dbReference type="PANTHER" id="PTHR11360">
    <property type="entry name" value="MONOCARBOXYLATE TRANSPORTER"/>
    <property type="match status" value="1"/>
</dbReference>
<keyword evidence="3" id="KW-1133">Transmembrane helix</keyword>
<dbReference type="InterPro" id="IPR036259">
    <property type="entry name" value="MFS_trans_sf"/>
</dbReference>
<feature type="transmembrane region" description="Helical" evidence="3">
    <location>
        <begin position="67"/>
        <end position="92"/>
    </location>
</feature>
<feature type="transmembrane region" description="Helical" evidence="3">
    <location>
        <begin position="160"/>
        <end position="181"/>
    </location>
</feature>
<accession>A0A9P4IV32</accession>
<reference evidence="4" key="1">
    <citation type="journal article" date="2020" name="Stud. Mycol.">
        <title>101 Dothideomycetes genomes: a test case for predicting lifestyles and emergence of pathogens.</title>
        <authorList>
            <person name="Haridas S."/>
            <person name="Albert R."/>
            <person name="Binder M."/>
            <person name="Bloem J."/>
            <person name="Labutti K."/>
            <person name="Salamov A."/>
            <person name="Andreopoulos B."/>
            <person name="Baker S."/>
            <person name="Barry K."/>
            <person name="Bills G."/>
            <person name="Bluhm B."/>
            <person name="Cannon C."/>
            <person name="Castanera R."/>
            <person name="Culley D."/>
            <person name="Daum C."/>
            <person name="Ezra D."/>
            <person name="Gonzalez J."/>
            <person name="Henrissat B."/>
            <person name="Kuo A."/>
            <person name="Liang C."/>
            <person name="Lipzen A."/>
            <person name="Lutzoni F."/>
            <person name="Magnuson J."/>
            <person name="Mondo S."/>
            <person name="Nolan M."/>
            <person name="Ohm R."/>
            <person name="Pangilinan J."/>
            <person name="Park H.-J."/>
            <person name="Ramirez L."/>
            <person name="Alfaro M."/>
            <person name="Sun H."/>
            <person name="Tritt A."/>
            <person name="Yoshinaga Y."/>
            <person name="Zwiers L.-H."/>
            <person name="Turgeon B."/>
            <person name="Goodwin S."/>
            <person name="Spatafora J."/>
            <person name="Crous P."/>
            <person name="Grigoriev I."/>
        </authorList>
    </citation>
    <scope>NUCLEOTIDE SEQUENCE</scope>
    <source>
        <strain evidence="4">CBS 133067</strain>
    </source>
</reference>
<feature type="transmembrane region" description="Helical" evidence="3">
    <location>
        <begin position="375"/>
        <end position="396"/>
    </location>
</feature>
<keyword evidence="5" id="KW-1185">Reference proteome</keyword>
<dbReference type="PANTHER" id="PTHR11360:SF287">
    <property type="entry name" value="MFS MONOCARBOXYLATE TRANSPORTER"/>
    <property type="match status" value="1"/>
</dbReference>
<evidence type="ECO:0000313" key="5">
    <source>
        <dbReference type="Proteomes" id="UP000799772"/>
    </source>
</evidence>
<dbReference type="AlphaFoldDB" id="A0A9P4IV32"/>
<feature type="transmembrane region" description="Helical" evidence="3">
    <location>
        <begin position="450"/>
        <end position="474"/>
    </location>
</feature>
<comment type="similarity">
    <text evidence="2">Belongs to the major facilitator superfamily. Monocarboxylate porter (TC 2.A.1.13) family.</text>
</comment>
<protein>
    <submittedName>
        <fullName evidence="4">MFS general substrate transporter</fullName>
    </submittedName>
</protein>
<feature type="transmembrane region" description="Helical" evidence="3">
    <location>
        <begin position="193"/>
        <end position="212"/>
    </location>
</feature>
<feature type="transmembrane region" description="Helical" evidence="3">
    <location>
        <begin position="104"/>
        <end position="123"/>
    </location>
</feature>
<dbReference type="OrthoDB" id="2213137at2759"/>
<dbReference type="InterPro" id="IPR011701">
    <property type="entry name" value="MFS"/>
</dbReference>
<evidence type="ECO:0000256" key="1">
    <source>
        <dbReference type="ARBA" id="ARBA00004141"/>
    </source>
</evidence>
<comment type="subcellular location">
    <subcellularLocation>
        <location evidence="1">Membrane</location>
        <topology evidence="1">Multi-pass membrane protein</topology>
    </subcellularLocation>
</comment>
<feature type="transmembrane region" description="Helical" evidence="3">
    <location>
        <begin position="135"/>
        <end position="154"/>
    </location>
</feature>